<evidence type="ECO:0000313" key="8">
    <source>
        <dbReference type="EMBL" id="POS79229.1"/>
    </source>
</evidence>
<dbReference type="OrthoDB" id="2849215at2759"/>
<dbReference type="PANTHER" id="PTHR47844">
    <property type="entry name" value="SYNTHASE CPS1, PUTATIVE (AFU_ORTHOLOGUE AFUA_7G02500)-RELATED"/>
    <property type="match status" value="1"/>
</dbReference>
<sequence length="302" mass="34235">MALVLASFWLWGQYERRVEATLGDAYKPVPLPEQPQFTTQDVSVVVATIDTPDTLPESLCQWIRNNPHEIIIVTVPRDLQLVQSLVSQVSQAAQLTRIVTCDITNKREQLAKGIRMASGQIIALVDDDAFWPAETVLPYLLAGFEADPSVGGVQGKQSAYIPENRRKMDEITPWEVAAIRCLEVQNRIQAVRFAADEGCFCLVGRTMLLRSSLLKDEELLHSMCNDYWAGNKLSTGDDCFISRWMMDKGWKFCIQNADEAEILTLIPRDSKMLLQNVRWKRSSFQSCLGILVYCPGFFHFIR</sequence>
<dbReference type="InParanoid" id="A0A2P5I9Q1"/>
<dbReference type="InterPro" id="IPR052427">
    <property type="entry name" value="Glycosyltrans_GT2/GT47"/>
</dbReference>
<evidence type="ECO:0000256" key="3">
    <source>
        <dbReference type="ARBA" id="ARBA00022679"/>
    </source>
</evidence>
<dbReference type="STRING" id="158607.A0A2P5I9Q1"/>
<dbReference type="AlphaFoldDB" id="A0A2P5I9Q1"/>
<keyword evidence="4" id="KW-0812">Transmembrane</keyword>
<dbReference type="SUPFAM" id="SSF53448">
    <property type="entry name" value="Nucleotide-diphospho-sugar transferases"/>
    <property type="match status" value="1"/>
</dbReference>
<evidence type="ECO:0000256" key="2">
    <source>
        <dbReference type="ARBA" id="ARBA00022676"/>
    </source>
</evidence>
<dbReference type="EMBL" id="MAVT02000129">
    <property type="protein sequence ID" value="POS79229.1"/>
    <property type="molecule type" value="Genomic_DNA"/>
</dbReference>
<keyword evidence="3" id="KW-0808">Transferase</keyword>
<keyword evidence="5" id="KW-1133">Transmembrane helix</keyword>
<comment type="caution">
    <text evidence="8">The sequence shown here is derived from an EMBL/GenBank/DDBJ whole genome shotgun (WGS) entry which is preliminary data.</text>
</comment>
<keyword evidence="9" id="KW-1185">Reference proteome</keyword>
<dbReference type="Pfam" id="PF13641">
    <property type="entry name" value="Glyco_tranf_2_3"/>
    <property type="match status" value="1"/>
</dbReference>
<dbReference type="InterPro" id="IPR029044">
    <property type="entry name" value="Nucleotide-diphossugar_trans"/>
</dbReference>
<evidence type="ECO:0000256" key="4">
    <source>
        <dbReference type="ARBA" id="ARBA00022692"/>
    </source>
</evidence>
<dbReference type="PANTHER" id="PTHR47844:SF1">
    <property type="entry name" value="EXOSTOSIN-LIKE 2"/>
    <property type="match status" value="1"/>
</dbReference>
<dbReference type="GO" id="GO:0016757">
    <property type="term" value="F:glycosyltransferase activity"/>
    <property type="evidence" value="ECO:0007669"/>
    <property type="project" value="UniProtKB-KW"/>
</dbReference>
<dbReference type="Gene3D" id="3.90.550.10">
    <property type="entry name" value="Spore Coat Polysaccharide Biosynthesis Protein SpsA, Chain A"/>
    <property type="match status" value="1"/>
</dbReference>
<evidence type="ECO:0000313" key="9">
    <source>
        <dbReference type="Proteomes" id="UP000094444"/>
    </source>
</evidence>
<keyword evidence="2" id="KW-0328">Glycosyltransferase</keyword>
<comment type="subcellular location">
    <subcellularLocation>
        <location evidence="1">Membrane</location>
    </subcellularLocation>
</comment>
<evidence type="ECO:0000256" key="6">
    <source>
        <dbReference type="ARBA" id="ARBA00023136"/>
    </source>
</evidence>
<dbReference type="Proteomes" id="UP000094444">
    <property type="component" value="Unassembled WGS sequence"/>
</dbReference>
<evidence type="ECO:0000256" key="1">
    <source>
        <dbReference type="ARBA" id="ARBA00004370"/>
    </source>
</evidence>
<evidence type="ECO:0000256" key="7">
    <source>
        <dbReference type="ARBA" id="ARBA00023180"/>
    </source>
</evidence>
<keyword evidence="7" id="KW-0325">Glycoprotein</keyword>
<accession>A0A2P5I9Q1</accession>
<gene>
    <name evidence="8" type="ORF">DHEL01_v202387</name>
</gene>
<reference evidence="8" key="1">
    <citation type="submission" date="2017-09" db="EMBL/GenBank/DDBJ databases">
        <title>Polyketide synthases of a Diaporthe helianthi virulent isolate.</title>
        <authorList>
            <person name="Baroncelli R."/>
        </authorList>
    </citation>
    <scope>NUCLEOTIDE SEQUENCE [LARGE SCALE GENOMIC DNA]</scope>
    <source>
        <strain evidence="8">7/96</strain>
    </source>
</reference>
<protein>
    <submittedName>
        <fullName evidence="8">Glycosyltransferase family 2</fullName>
    </submittedName>
</protein>
<dbReference type="GO" id="GO:0016020">
    <property type="term" value="C:membrane"/>
    <property type="evidence" value="ECO:0007669"/>
    <property type="project" value="UniProtKB-SubCell"/>
</dbReference>
<proteinExistence type="predicted"/>
<keyword evidence="6" id="KW-0472">Membrane</keyword>
<name>A0A2P5I9Q1_DIAHE</name>
<organism evidence="8 9">
    <name type="scientific">Diaporthe helianthi</name>
    <dbReference type="NCBI Taxonomy" id="158607"/>
    <lineage>
        <taxon>Eukaryota</taxon>
        <taxon>Fungi</taxon>
        <taxon>Dikarya</taxon>
        <taxon>Ascomycota</taxon>
        <taxon>Pezizomycotina</taxon>
        <taxon>Sordariomycetes</taxon>
        <taxon>Sordariomycetidae</taxon>
        <taxon>Diaporthales</taxon>
        <taxon>Diaporthaceae</taxon>
        <taxon>Diaporthe</taxon>
    </lineage>
</organism>
<evidence type="ECO:0000256" key="5">
    <source>
        <dbReference type="ARBA" id="ARBA00022989"/>
    </source>
</evidence>